<dbReference type="AlphaFoldDB" id="A0A2S7FFF6"/>
<gene>
    <name evidence="2" type="ORF">AWN73_00790</name>
</gene>
<dbReference type="SUPFAM" id="SSF52317">
    <property type="entry name" value="Class I glutamine amidotransferase-like"/>
    <property type="match status" value="1"/>
</dbReference>
<reference evidence="2 3" key="1">
    <citation type="submission" date="2016-01" db="EMBL/GenBank/DDBJ databases">
        <title>Characterization of the Clostridium difficile lineages that are prevalent in Hong Kong and China.</title>
        <authorList>
            <person name="Kwok J.S.-L."/>
            <person name="Lam W.-Y."/>
            <person name="Ip M."/>
            <person name="Chan T.-F."/>
            <person name="Hawkey P.M."/>
            <person name="Tsui S.K.-W."/>
        </authorList>
    </citation>
    <scope>NUCLEOTIDE SEQUENCE [LARGE SCALE GENOMIC DNA]</scope>
    <source>
        <strain evidence="2 3">300064</strain>
    </source>
</reference>
<comment type="caution">
    <text evidence="2">The sequence shown here is derived from an EMBL/GenBank/DDBJ whole genome shotgun (WGS) entry which is preliminary data.</text>
</comment>
<dbReference type="RefSeq" id="WP_043661700.1">
    <property type="nucleotide sequence ID" value="NZ_JSEG01000001.1"/>
</dbReference>
<evidence type="ECO:0000259" key="1">
    <source>
        <dbReference type="Pfam" id="PF01965"/>
    </source>
</evidence>
<dbReference type="CDD" id="cd03135">
    <property type="entry name" value="GATase1_DJ-1"/>
    <property type="match status" value="1"/>
</dbReference>
<dbReference type="InterPro" id="IPR029062">
    <property type="entry name" value="Class_I_gatase-like"/>
</dbReference>
<dbReference type="Proteomes" id="UP000238081">
    <property type="component" value="Unassembled WGS sequence"/>
</dbReference>
<dbReference type="PANTHER" id="PTHR48094:SF5">
    <property type="entry name" value="PROTEIN DJ-1 HOMOLOG"/>
    <property type="match status" value="1"/>
</dbReference>
<evidence type="ECO:0000313" key="3">
    <source>
        <dbReference type="Proteomes" id="UP000238081"/>
    </source>
</evidence>
<keyword evidence="2" id="KW-0378">Hydrolase</keyword>
<dbReference type="GO" id="GO:0006508">
    <property type="term" value="P:proteolysis"/>
    <property type="evidence" value="ECO:0007669"/>
    <property type="project" value="UniProtKB-KW"/>
</dbReference>
<proteinExistence type="predicted"/>
<dbReference type="InterPro" id="IPR050325">
    <property type="entry name" value="Prot/Nucl_acid_deglycase"/>
</dbReference>
<keyword evidence="2" id="KW-0645">Protease</keyword>
<dbReference type="EMBL" id="LRDH01000001">
    <property type="protein sequence ID" value="PPV17974.1"/>
    <property type="molecule type" value="Genomic_DNA"/>
</dbReference>
<sequence length="192" mass="21854">MKILVFCARGFETMEFSVFIDVFGWAQNDYNYDIKVETCGFTKQVVSTFNVPITVDRIIDEINVDEYDALAIPGGFEEFGFYEEAYDEKFLELIRKFDKCGKIISSICVGALPIGKSGILKNRRATTYHLRDGYRQKELAEFDVNVVNEPIVIDKNIITSYCPSTASEVAFVLLEKLTSKKEMEVVKKAMGF</sequence>
<feature type="domain" description="DJ-1/PfpI" evidence="1">
    <location>
        <begin position="1"/>
        <end position="175"/>
    </location>
</feature>
<evidence type="ECO:0000313" key="2">
    <source>
        <dbReference type="EMBL" id="PPV17974.1"/>
    </source>
</evidence>
<protein>
    <submittedName>
        <fullName evidence="2">Protease</fullName>
    </submittedName>
</protein>
<dbReference type="Pfam" id="PF01965">
    <property type="entry name" value="DJ-1_PfpI"/>
    <property type="match status" value="1"/>
</dbReference>
<name>A0A2S7FFF6_CLOBU</name>
<dbReference type="PANTHER" id="PTHR48094">
    <property type="entry name" value="PROTEIN/NUCLEIC ACID DEGLYCASE DJ-1-RELATED"/>
    <property type="match status" value="1"/>
</dbReference>
<dbReference type="Gene3D" id="3.40.50.880">
    <property type="match status" value="1"/>
</dbReference>
<accession>A0A2S7FFF6</accession>
<dbReference type="GO" id="GO:0008233">
    <property type="term" value="F:peptidase activity"/>
    <property type="evidence" value="ECO:0007669"/>
    <property type="project" value="UniProtKB-KW"/>
</dbReference>
<dbReference type="InterPro" id="IPR002818">
    <property type="entry name" value="DJ-1/PfpI"/>
</dbReference>
<organism evidence="2 3">
    <name type="scientific">Clostridium butyricum</name>
    <dbReference type="NCBI Taxonomy" id="1492"/>
    <lineage>
        <taxon>Bacteria</taxon>
        <taxon>Bacillati</taxon>
        <taxon>Bacillota</taxon>
        <taxon>Clostridia</taxon>
        <taxon>Eubacteriales</taxon>
        <taxon>Clostridiaceae</taxon>
        <taxon>Clostridium</taxon>
    </lineage>
</organism>
<dbReference type="GO" id="GO:0005737">
    <property type="term" value="C:cytoplasm"/>
    <property type="evidence" value="ECO:0007669"/>
    <property type="project" value="TreeGrafter"/>
</dbReference>